<name>S8A3K4_DACHA</name>
<organism evidence="2 3">
    <name type="scientific">Dactylellina haptotyla (strain CBS 200.50)</name>
    <name type="common">Nematode-trapping fungus</name>
    <name type="synonym">Monacrosporium haptotylum</name>
    <dbReference type="NCBI Taxonomy" id="1284197"/>
    <lineage>
        <taxon>Eukaryota</taxon>
        <taxon>Fungi</taxon>
        <taxon>Dikarya</taxon>
        <taxon>Ascomycota</taxon>
        <taxon>Pezizomycotina</taxon>
        <taxon>Orbiliomycetes</taxon>
        <taxon>Orbiliales</taxon>
        <taxon>Orbiliaceae</taxon>
        <taxon>Dactylellina</taxon>
    </lineage>
</organism>
<evidence type="ECO:0000313" key="2">
    <source>
        <dbReference type="EMBL" id="EPS37314.1"/>
    </source>
</evidence>
<reference evidence="2 3" key="1">
    <citation type="journal article" date="2013" name="PLoS Genet.">
        <title>Genomic mechanisms accounting for the adaptation to parasitism in nematode-trapping fungi.</title>
        <authorList>
            <person name="Meerupati T."/>
            <person name="Andersson K.M."/>
            <person name="Friman E."/>
            <person name="Kumar D."/>
            <person name="Tunlid A."/>
            <person name="Ahren D."/>
        </authorList>
    </citation>
    <scope>NUCLEOTIDE SEQUENCE [LARGE SCALE GENOMIC DNA]</scope>
    <source>
        <strain evidence="2 3">CBS 200.50</strain>
    </source>
</reference>
<dbReference type="EMBL" id="AQGS01000677">
    <property type="protein sequence ID" value="EPS37314.1"/>
    <property type="molecule type" value="Genomic_DNA"/>
</dbReference>
<keyword evidence="3" id="KW-1185">Reference proteome</keyword>
<proteinExistence type="predicted"/>
<protein>
    <recommendedName>
        <fullName evidence="1">F-box domain-containing protein</fullName>
    </recommendedName>
</protein>
<dbReference type="AlphaFoldDB" id="S8A3K4"/>
<gene>
    <name evidence="2" type="ORF">H072_9071</name>
</gene>
<comment type="caution">
    <text evidence="2">The sequence shown here is derived from an EMBL/GenBank/DDBJ whole genome shotgun (WGS) entry which is preliminary data.</text>
</comment>
<evidence type="ECO:0000313" key="3">
    <source>
        <dbReference type="Proteomes" id="UP000015100"/>
    </source>
</evidence>
<reference evidence="3" key="2">
    <citation type="submission" date="2013-04" db="EMBL/GenBank/DDBJ databases">
        <title>Genomic mechanisms accounting for the adaptation to parasitism in nematode-trapping fungi.</title>
        <authorList>
            <person name="Ahren D.G."/>
        </authorList>
    </citation>
    <scope>NUCLEOTIDE SEQUENCE [LARGE SCALE GENOMIC DNA]</scope>
    <source>
        <strain evidence="3">CBS 200.50</strain>
    </source>
</reference>
<evidence type="ECO:0000259" key="1">
    <source>
        <dbReference type="PROSITE" id="PS50181"/>
    </source>
</evidence>
<dbReference type="InterPro" id="IPR001810">
    <property type="entry name" value="F-box_dom"/>
</dbReference>
<dbReference type="Proteomes" id="UP000015100">
    <property type="component" value="Unassembled WGS sequence"/>
</dbReference>
<feature type="domain" description="F-box" evidence="1">
    <location>
        <begin position="1"/>
        <end position="47"/>
    </location>
</feature>
<accession>S8A3K4</accession>
<sequence length="220" mass="25165">MLTKLHDELLLEVMENLDANGLFAFVQVFQRARNIFIAYCDQLILKATRSPQNTLSPNFAKYFPSSPTNIHYQLDPTIGTITSGGHSIGRHFKMLLHLVRFASTSNAIKMILDSLFPDEKRLAYIQDQNQNSGWDYLSSMSITRSYVYCILIKMGQRNVYFRDRDLKIGTYNRLTLYHLTFVEGAPLPPTTIEIPKNVDSIALISLYDNFTGEVPRVMDS</sequence>
<dbReference type="PROSITE" id="PS50181">
    <property type="entry name" value="FBOX"/>
    <property type="match status" value="1"/>
</dbReference>
<dbReference type="HOGENOM" id="CLU_1255946_0_0_1"/>